<proteinExistence type="predicted"/>
<evidence type="ECO:0000313" key="1">
    <source>
        <dbReference type="EMBL" id="GAI96730.1"/>
    </source>
</evidence>
<protein>
    <submittedName>
        <fullName evidence="1">Uncharacterized protein</fullName>
    </submittedName>
</protein>
<name>X1UA43_9ZZZZ</name>
<sequence>HYLLKREVNKKCGPVPGQARITESLTTRME</sequence>
<comment type="caution">
    <text evidence="1">The sequence shown here is derived from an EMBL/GenBank/DDBJ whole genome shotgun (WGS) entry which is preliminary data.</text>
</comment>
<gene>
    <name evidence="1" type="ORF">S12H4_29349</name>
</gene>
<dbReference type="EMBL" id="BARW01016922">
    <property type="protein sequence ID" value="GAI96730.1"/>
    <property type="molecule type" value="Genomic_DNA"/>
</dbReference>
<accession>X1UA43</accession>
<organism evidence="1">
    <name type="scientific">marine sediment metagenome</name>
    <dbReference type="NCBI Taxonomy" id="412755"/>
    <lineage>
        <taxon>unclassified sequences</taxon>
        <taxon>metagenomes</taxon>
        <taxon>ecological metagenomes</taxon>
    </lineage>
</organism>
<dbReference type="AlphaFoldDB" id="X1UA43"/>
<reference evidence="1" key="1">
    <citation type="journal article" date="2014" name="Front. Microbiol.">
        <title>High frequency of phylogenetically diverse reductive dehalogenase-homologous genes in deep subseafloor sedimentary metagenomes.</title>
        <authorList>
            <person name="Kawai M."/>
            <person name="Futagami T."/>
            <person name="Toyoda A."/>
            <person name="Takaki Y."/>
            <person name="Nishi S."/>
            <person name="Hori S."/>
            <person name="Arai W."/>
            <person name="Tsubouchi T."/>
            <person name="Morono Y."/>
            <person name="Uchiyama I."/>
            <person name="Ito T."/>
            <person name="Fujiyama A."/>
            <person name="Inagaki F."/>
            <person name="Takami H."/>
        </authorList>
    </citation>
    <scope>NUCLEOTIDE SEQUENCE</scope>
    <source>
        <strain evidence="1">Expedition CK06-06</strain>
    </source>
</reference>
<feature type="non-terminal residue" evidence="1">
    <location>
        <position position="1"/>
    </location>
</feature>